<organism evidence="1 2">
    <name type="scientific">Haloferax larsenii</name>
    <dbReference type="NCBI Taxonomy" id="302484"/>
    <lineage>
        <taxon>Archaea</taxon>
        <taxon>Methanobacteriati</taxon>
        <taxon>Methanobacteriota</taxon>
        <taxon>Stenosarchaea group</taxon>
        <taxon>Halobacteria</taxon>
        <taxon>Halobacteriales</taxon>
        <taxon>Haloferacaceae</taxon>
        <taxon>Haloferax</taxon>
    </lineage>
</organism>
<reference evidence="1 2" key="1">
    <citation type="submission" date="2016-10" db="EMBL/GenBank/DDBJ databases">
        <authorList>
            <person name="de Groot N.N."/>
        </authorList>
    </citation>
    <scope>NUCLEOTIDE SEQUENCE [LARGE SCALE GENOMIC DNA]</scope>
    <source>
        <strain evidence="1 2">CDM_5</strain>
    </source>
</reference>
<evidence type="ECO:0000313" key="1">
    <source>
        <dbReference type="EMBL" id="SEK87078.1"/>
    </source>
</evidence>
<dbReference type="RefSeq" id="WP_074792699.1">
    <property type="nucleotide sequence ID" value="NZ_FOAD01000002.1"/>
</dbReference>
<dbReference type="AlphaFoldDB" id="A0A1H7KJW6"/>
<dbReference type="Proteomes" id="UP000183894">
    <property type="component" value="Unassembled WGS sequence"/>
</dbReference>
<dbReference type="EMBL" id="FOAD01000002">
    <property type="protein sequence ID" value="SEK87078.1"/>
    <property type="molecule type" value="Genomic_DNA"/>
</dbReference>
<name>A0A1H7KJW6_HALLR</name>
<sequence>MAIAASKRAGDTVESAVLQRHPELRHVSDDVEEHYDAVAVSLLSPSRDLPFVGLCLLEIGTVVEIKSAMVVYGENQRRGRFLIRENQHEHLLEEGGVYLFAVCAPTPEREIIAAKVVPASLVDEFEFSWVSRKTRSSYAQFAWSRVFAPKEVEGQ</sequence>
<gene>
    <name evidence="1" type="ORF">SAMN04488691_10229</name>
</gene>
<accession>A0A1H7KJW6</accession>
<dbReference type="OrthoDB" id="190864at2157"/>
<evidence type="ECO:0000313" key="2">
    <source>
        <dbReference type="Proteomes" id="UP000183894"/>
    </source>
</evidence>
<protein>
    <submittedName>
        <fullName evidence="1">Uncharacterized protein</fullName>
    </submittedName>
</protein>
<dbReference type="Pfam" id="PF25941">
    <property type="entry name" value="PDDEXK_16"/>
    <property type="match status" value="1"/>
</dbReference>
<proteinExistence type="predicted"/>
<dbReference type="InterPro" id="IPR058715">
    <property type="entry name" value="PDDEXK_nuclease-rel"/>
</dbReference>